<dbReference type="SMART" id="SM00342">
    <property type="entry name" value="HTH_ARAC"/>
    <property type="match status" value="1"/>
</dbReference>
<dbReference type="PROSITE" id="PS50983">
    <property type="entry name" value="FE_B12_PBP"/>
    <property type="match status" value="1"/>
</dbReference>
<sequence length="543" mass="60698">MNKKTTADLQPPAAVGLCYRLLDVRVLRDDPMRPRAEREFIAAPSHLLLLSGANGGRLIIDGRLHVLRPGSLFVCAPGQLLEWTNYAGHPLELLLLYFHAYAPPGEESAAAYKALPPRFPFFGEATISSGSAAGQLFGSISGGWSQGSASGRLRCEAGLLELLSLAIDYRERQTELALEAARMELERQYASEITIVKLARIAGLSRFHFMRLFKERFGRGVMEYRTELRLTEAKRLMSEAGLPLAEIVERIGYKSESYFSSLFKKQVGFAPAVYQRNQKRSIAAYSWINIGQLLALQTIPSAAPMDQYWTDHYRSKYGYEVKTRLSHHYEFNLGALRQAGPDRIVGMNELVPPEEQDKLRELAPSLFLSWKDGWRSHLTILAAFLEREEEAAAWLRRYDRQAGAIRERLAPLVGRDAVLVLVVARHRLSVWGRRAGTVLYDDLELAIPAALAEADWERPVEAPELAGMRADRIVVHVEPNAAAAARWNSLSRSEAWRKLSAVQAGLVHAASGSACFESPWNEHSADPIGRLLQDMPRIFGLRG</sequence>
<evidence type="ECO:0000256" key="2">
    <source>
        <dbReference type="ARBA" id="ARBA00023125"/>
    </source>
</evidence>
<dbReference type="PANTHER" id="PTHR43280:SF2">
    <property type="entry name" value="HTH-TYPE TRANSCRIPTIONAL REGULATOR EXSA"/>
    <property type="match status" value="1"/>
</dbReference>
<dbReference type="InterPro" id="IPR002491">
    <property type="entry name" value="ABC_transptr_periplasmic_BD"/>
</dbReference>
<keyword evidence="3" id="KW-0804">Transcription</keyword>
<keyword evidence="7" id="KW-1185">Reference proteome</keyword>
<dbReference type="SUPFAM" id="SSF53807">
    <property type="entry name" value="Helical backbone' metal receptor"/>
    <property type="match status" value="1"/>
</dbReference>
<dbReference type="Pfam" id="PF12833">
    <property type="entry name" value="HTH_18"/>
    <property type="match status" value="1"/>
</dbReference>
<keyword evidence="2" id="KW-0238">DNA-binding</keyword>
<dbReference type="InterPro" id="IPR018060">
    <property type="entry name" value="HTH_AraC"/>
</dbReference>
<comment type="caution">
    <text evidence="6">The sequence shown here is derived from an EMBL/GenBank/DDBJ whole genome shotgun (WGS) entry which is preliminary data.</text>
</comment>
<evidence type="ECO:0000256" key="1">
    <source>
        <dbReference type="ARBA" id="ARBA00023015"/>
    </source>
</evidence>
<reference evidence="6 7" key="1">
    <citation type="submission" date="2020-01" db="EMBL/GenBank/DDBJ databases">
        <title>Paenibacillus soybeanensis sp. nov. isolated from the nodules of soybean (Glycine max(L.) Merr).</title>
        <authorList>
            <person name="Wang H."/>
        </authorList>
    </citation>
    <scope>NUCLEOTIDE SEQUENCE [LARGE SCALE GENOMIC DNA]</scope>
    <source>
        <strain evidence="6 7">T1</strain>
    </source>
</reference>
<protein>
    <submittedName>
        <fullName evidence="6">Helix-turn-helix domain-containing protein</fullName>
    </submittedName>
</protein>
<proteinExistence type="predicted"/>
<dbReference type="Gene3D" id="3.40.50.1980">
    <property type="entry name" value="Nitrogenase molybdenum iron protein domain"/>
    <property type="match status" value="2"/>
</dbReference>
<dbReference type="InterPro" id="IPR009057">
    <property type="entry name" value="Homeodomain-like_sf"/>
</dbReference>
<dbReference type="SUPFAM" id="SSF46689">
    <property type="entry name" value="Homeodomain-like"/>
    <property type="match status" value="2"/>
</dbReference>
<evidence type="ECO:0000313" key="6">
    <source>
        <dbReference type="EMBL" id="NBD27145.1"/>
    </source>
</evidence>
<accession>A0ABW9XX12</accession>
<dbReference type="InterPro" id="IPR037923">
    <property type="entry name" value="HTH-like"/>
</dbReference>
<evidence type="ECO:0000313" key="7">
    <source>
        <dbReference type="Proteomes" id="UP000665561"/>
    </source>
</evidence>
<organism evidence="6 7">
    <name type="scientific">Paenibacillus glycinis</name>
    <dbReference type="NCBI Taxonomy" id="2697035"/>
    <lineage>
        <taxon>Bacteria</taxon>
        <taxon>Bacillati</taxon>
        <taxon>Bacillota</taxon>
        <taxon>Bacilli</taxon>
        <taxon>Bacillales</taxon>
        <taxon>Paenibacillaceae</taxon>
        <taxon>Paenibacillus</taxon>
    </lineage>
</organism>
<feature type="domain" description="HTH araC/xylS-type" evidence="4">
    <location>
        <begin position="179"/>
        <end position="277"/>
    </location>
</feature>
<name>A0ABW9XX12_9BACL</name>
<feature type="domain" description="Fe/B12 periplasmic-binding" evidence="5">
    <location>
        <begin position="281"/>
        <end position="543"/>
    </location>
</feature>
<dbReference type="EMBL" id="JAAAMV010000025">
    <property type="protein sequence ID" value="NBD27145.1"/>
    <property type="molecule type" value="Genomic_DNA"/>
</dbReference>
<dbReference type="Pfam" id="PF01497">
    <property type="entry name" value="Peripla_BP_2"/>
    <property type="match status" value="1"/>
</dbReference>
<evidence type="ECO:0000259" key="5">
    <source>
        <dbReference type="PROSITE" id="PS50983"/>
    </source>
</evidence>
<dbReference type="Proteomes" id="UP000665561">
    <property type="component" value="Unassembled WGS sequence"/>
</dbReference>
<dbReference type="InterPro" id="IPR020449">
    <property type="entry name" value="Tscrpt_reg_AraC-type_HTH"/>
</dbReference>
<dbReference type="Gene3D" id="1.10.10.60">
    <property type="entry name" value="Homeodomain-like"/>
    <property type="match status" value="2"/>
</dbReference>
<dbReference type="PRINTS" id="PR00032">
    <property type="entry name" value="HTHARAC"/>
</dbReference>
<evidence type="ECO:0000259" key="4">
    <source>
        <dbReference type="PROSITE" id="PS01124"/>
    </source>
</evidence>
<gene>
    <name evidence="6" type="ORF">GT019_25005</name>
</gene>
<dbReference type="RefSeq" id="WP_161746161.1">
    <property type="nucleotide sequence ID" value="NZ_JAAAMV010000025.1"/>
</dbReference>
<dbReference type="SUPFAM" id="SSF51215">
    <property type="entry name" value="Regulatory protein AraC"/>
    <property type="match status" value="1"/>
</dbReference>
<dbReference type="PANTHER" id="PTHR43280">
    <property type="entry name" value="ARAC-FAMILY TRANSCRIPTIONAL REGULATOR"/>
    <property type="match status" value="1"/>
</dbReference>
<keyword evidence="1" id="KW-0805">Transcription regulation</keyword>
<dbReference type="PROSITE" id="PS01124">
    <property type="entry name" value="HTH_ARAC_FAMILY_2"/>
    <property type="match status" value="1"/>
</dbReference>
<evidence type="ECO:0000256" key="3">
    <source>
        <dbReference type="ARBA" id="ARBA00023163"/>
    </source>
</evidence>